<protein>
    <submittedName>
        <fullName evidence="1">Uncharacterized protein</fullName>
    </submittedName>
</protein>
<dbReference type="RefSeq" id="WP_270141410.1">
    <property type="nucleotide sequence ID" value="NZ_CP115450.1"/>
</dbReference>
<keyword evidence="2" id="KW-1185">Reference proteome</keyword>
<gene>
    <name evidence="1" type="ORF">O1G21_05950</name>
</gene>
<evidence type="ECO:0000313" key="1">
    <source>
        <dbReference type="EMBL" id="WBP85443.1"/>
    </source>
</evidence>
<name>A0ABY7PYD5_9ACTN</name>
<proteinExistence type="predicted"/>
<accession>A0ABY7PYD5</accession>
<reference evidence="2" key="1">
    <citation type="submission" date="2022-12" db="EMBL/GenBank/DDBJ databases">
        <authorList>
            <person name="Mo P."/>
        </authorList>
    </citation>
    <scope>NUCLEOTIDE SEQUENCE [LARGE SCALE GENOMIC DNA]</scope>
    <source>
        <strain evidence="2">HUAS 3-15</strain>
    </source>
</reference>
<dbReference type="EMBL" id="CP115450">
    <property type="protein sequence ID" value="WBP85443.1"/>
    <property type="molecule type" value="Genomic_DNA"/>
</dbReference>
<sequence>MLLPLTIQPRTATENDFVLQVDGEPEINPVLFYALSRQYGLDTDLDQLADQASAVLEDQSDPGTRVRAVYDLLAKALHRSGLSASFEERVVVGAFSFDRLPMVND</sequence>
<organism evidence="1 2">
    <name type="scientific">Kitasatospora cathayae</name>
    <dbReference type="NCBI Taxonomy" id="3004092"/>
    <lineage>
        <taxon>Bacteria</taxon>
        <taxon>Bacillati</taxon>
        <taxon>Actinomycetota</taxon>
        <taxon>Actinomycetes</taxon>
        <taxon>Kitasatosporales</taxon>
        <taxon>Streptomycetaceae</taxon>
        <taxon>Kitasatospora</taxon>
    </lineage>
</organism>
<dbReference type="Proteomes" id="UP001212821">
    <property type="component" value="Chromosome"/>
</dbReference>
<evidence type="ECO:0000313" key="2">
    <source>
        <dbReference type="Proteomes" id="UP001212821"/>
    </source>
</evidence>